<keyword evidence="2" id="KW-1185">Reference proteome</keyword>
<gene>
    <name evidence="1" type="ORF">ABVK25_005323</name>
</gene>
<comment type="caution">
    <text evidence="1">The sequence shown here is derived from an EMBL/GenBank/DDBJ whole genome shotgun (WGS) entry which is preliminary data.</text>
</comment>
<evidence type="ECO:0000313" key="2">
    <source>
        <dbReference type="Proteomes" id="UP001590951"/>
    </source>
</evidence>
<dbReference type="EMBL" id="JBHFEH010000015">
    <property type="protein sequence ID" value="KAL2054575.1"/>
    <property type="molecule type" value="Genomic_DNA"/>
</dbReference>
<reference evidence="1 2" key="1">
    <citation type="submission" date="2024-09" db="EMBL/GenBank/DDBJ databases">
        <title>Rethinking Asexuality: The Enigmatic Case of Functional Sexual Genes in Lepraria (Stereocaulaceae).</title>
        <authorList>
            <person name="Doellman M."/>
            <person name="Sun Y."/>
            <person name="Barcenas-Pena A."/>
            <person name="Lumbsch H.T."/>
            <person name="Grewe F."/>
        </authorList>
    </citation>
    <scope>NUCLEOTIDE SEQUENCE [LARGE SCALE GENOMIC DNA]</scope>
    <source>
        <strain evidence="1 2">Grewe 0041</strain>
    </source>
</reference>
<accession>A0ABR4B9S2</accession>
<organism evidence="1 2">
    <name type="scientific">Lepraria finkii</name>
    <dbReference type="NCBI Taxonomy" id="1340010"/>
    <lineage>
        <taxon>Eukaryota</taxon>
        <taxon>Fungi</taxon>
        <taxon>Dikarya</taxon>
        <taxon>Ascomycota</taxon>
        <taxon>Pezizomycotina</taxon>
        <taxon>Lecanoromycetes</taxon>
        <taxon>OSLEUM clade</taxon>
        <taxon>Lecanoromycetidae</taxon>
        <taxon>Lecanorales</taxon>
        <taxon>Lecanorineae</taxon>
        <taxon>Stereocaulaceae</taxon>
        <taxon>Lepraria</taxon>
    </lineage>
</organism>
<dbReference type="Proteomes" id="UP001590951">
    <property type="component" value="Unassembled WGS sequence"/>
</dbReference>
<evidence type="ECO:0000313" key="1">
    <source>
        <dbReference type="EMBL" id="KAL2054575.1"/>
    </source>
</evidence>
<protein>
    <submittedName>
        <fullName evidence="1">Uncharacterized protein</fullName>
    </submittedName>
</protein>
<sequence>MPSASASFAVLERRELCYRDTPQRLETPSQATPTKLGMTIHSAHRDLLGISNHLTNSSLFIDFLLPLDIHCREYKIFIAIRLSTSLHFIGVCVKVGFDAMPG</sequence>
<name>A0ABR4B9S2_9LECA</name>
<proteinExistence type="predicted"/>